<evidence type="ECO:0000313" key="4">
    <source>
        <dbReference type="EMBL" id="WPJ96134.1"/>
    </source>
</evidence>
<dbReference type="InterPro" id="IPR049492">
    <property type="entry name" value="BD-FAE-like_dom"/>
</dbReference>
<dbReference type="PANTHER" id="PTHR48081:SF13">
    <property type="entry name" value="ALPHA_BETA HYDROLASE"/>
    <property type="match status" value="1"/>
</dbReference>
<dbReference type="InterPro" id="IPR002168">
    <property type="entry name" value="Lipase_GDXG_HIS_AS"/>
</dbReference>
<dbReference type="Pfam" id="PF20434">
    <property type="entry name" value="BD-FAE"/>
    <property type="match status" value="1"/>
</dbReference>
<dbReference type="PROSITE" id="PS01173">
    <property type="entry name" value="LIPASE_GDXG_HIS"/>
    <property type="match status" value="1"/>
</dbReference>
<keyword evidence="2 4" id="KW-0378">Hydrolase</keyword>
<dbReference type="SUPFAM" id="SSF53474">
    <property type="entry name" value="alpha/beta-Hydrolases"/>
    <property type="match status" value="1"/>
</dbReference>
<organism evidence="4 5">
    <name type="scientific">Coraliomargarita algicola</name>
    <dbReference type="NCBI Taxonomy" id="3092156"/>
    <lineage>
        <taxon>Bacteria</taxon>
        <taxon>Pseudomonadati</taxon>
        <taxon>Verrucomicrobiota</taxon>
        <taxon>Opitutia</taxon>
        <taxon>Puniceicoccales</taxon>
        <taxon>Coraliomargaritaceae</taxon>
        <taxon>Coraliomargarita</taxon>
    </lineage>
</organism>
<dbReference type="GO" id="GO:0016787">
    <property type="term" value="F:hydrolase activity"/>
    <property type="evidence" value="ECO:0007669"/>
    <property type="project" value="UniProtKB-KW"/>
</dbReference>
<dbReference type="Proteomes" id="UP001324993">
    <property type="component" value="Chromosome"/>
</dbReference>
<gene>
    <name evidence="4" type="ORF">SH580_00275</name>
</gene>
<dbReference type="InterPro" id="IPR050300">
    <property type="entry name" value="GDXG_lipolytic_enzyme"/>
</dbReference>
<comment type="similarity">
    <text evidence="1">Belongs to the 'GDXG' lipolytic enzyme family.</text>
</comment>
<evidence type="ECO:0000259" key="3">
    <source>
        <dbReference type="Pfam" id="PF20434"/>
    </source>
</evidence>
<evidence type="ECO:0000313" key="5">
    <source>
        <dbReference type="Proteomes" id="UP001324993"/>
    </source>
</evidence>
<sequence length="272" mass="30624">MQIKIKELKDISYLGEAREEKMDAYLPGGCTSDLRPAVLLIHGGGWRLSDKASAREVSIARDLAHHGYAVFSINYLLNIGDYNEDGVFKHTRIAWPNNFFDCKSALRFVRKFAHRYQVDSSRIAVMGASAGAHLAMLLASTSHHDAFNSQGLYTEQSSEVSCVLNFYGDYDVRGRRVSPFQGANEAQTQENEQAASPVTWIDDKTPPMLIAHGVLDDTVLIERSRLLVEHLRKQSLTYVYLELSEDGHGFNLHPKSMDLEMVVVQFLNKFLN</sequence>
<protein>
    <submittedName>
        <fullName evidence="4">Alpha/beta hydrolase</fullName>
    </submittedName>
</protein>
<dbReference type="InterPro" id="IPR029058">
    <property type="entry name" value="AB_hydrolase_fold"/>
</dbReference>
<dbReference type="Gene3D" id="3.40.50.1820">
    <property type="entry name" value="alpha/beta hydrolase"/>
    <property type="match status" value="1"/>
</dbReference>
<dbReference type="PANTHER" id="PTHR48081">
    <property type="entry name" value="AB HYDROLASE SUPERFAMILY PROTEIN C4A8.06C"/>
    <property type="match status" value="1"/>
</dbReference>
<keyword evidence="5" id="KW-1185">Reference proteome</keyword>
<proteinExistence type="inferred from homology"/>
<feature type="domain" description="BD-FAE-like" evidence="3">
    <location>
        <begin position="22"/>
        <end position="231"/>
    </location>
</feature>
<reference evidence="4 5" key="1">
    <citation type="submission" date="2023-11" db="EMBL/GenBank/DDBJ databases">
        <title>Coraliomargarita sp. nov., isolated from marine algae.</title>
        <authorList>
            <person name="Lee J.K."/>
            <person name="Baek J.H."/>
            <person name="Kim J.M."/>
            <person name="Choi D.G."/>
            <person name="Jeon C.O."/>
        </authorList>
    </citation>
    <scope>NUCLEOTIDE SEQUENCE [LARGE SCALE GENOMIC DNA]</scope>
    <source>
        <strain evidence="4 5">J2-16</strain>
    </source>
</reference>
<dbReference type="EMBL" id="CP138858">
    <property type="protein sequence ID" value="WPJ96134.1"/>
    <property type="molecule type" value="Genomic_DNA"/>
</dbReference>
<evidence type="ECO:0000256" key="1">
    <source>
        <dbReference type="ARBA" id="ARBA00010515"/>
    </source>
</evidence>
<accession>A0ABZ0RIV9</accession>
<dbReference type="RefSeq" id="WP_319832998.1">
    <property type="nucleotide sequence ID" value="NZ_CP138858.1"/>
</dbReference>
<evidence type="ECO:0000256" key="2">
    <source>
        <dbReference type="ARBA" id="ARBA00022801"/>
    </source>
</evidence>
<name>A0ABZ0RIV9_9BACT</name>